<feature type="compositionally biased region" description="Basic and acidic residues" evidence="1">
    <location>
        <begin position="802"/>
        <end position="833"/>
    </location>
</feature>
<dbReference type="InterPro" id="IPR001715">
    <property type="entry name" value="CH_dom"/>
</dbReference>
<evidence type="ECO:0000259" key="3">
    <source>
        <dbReference type="PROSITE" id="PS51840"/>
    </source>
</evidence>
<dbReference type="PROSITE" id="PS51840">
    <property type="entry name" value="C2_NT"/>
    <property type="match status" value="1"/>
</dbReference>
<feature type="domain" description="C2 NT-type" evidence="3">
    <location>
        <begin position="8"/>
        <end position="161"/>
    </location>
</feature>
<feature type="compositionally biased region" description="Polar residues" evidence="1">
    <location>
        <begin position="835"/>
        <end position="845"/>
    </location>
</feature>
<feature type="domain" description="Calponin-homology (CH)" evidence="2">
    <location>
        <begin position="287"/>
        <end position="395"/>
    </location>
</feature>
<proteinExistence type="predicted"/>
<comment type="caution">
    <text evidence="4">The sequence shown here is derived from an EMBL/GenBank/DDBJ whole genome shotgun (WGS) entry which is preliminary data.</text>
</comment>
<sequence>MSLVWRRISRVNKRAAKFKFVVTAKELILDCAPKWRPETVVVSLMHRRRKYCSKQRKIEWSFDNPNRAIVIWPESGFDPIHMVTTLFRDQDKDQFDNKEWTLVVEEVDVKGKKRPLAAIPINVRLFITDLPGTKMEAKFKLRPLRKEIRQCTFQLDLQSALLREGSIREDDLQSLASNASLADQQLINSREQSLDRAFADNRLIEKNISPIKERLEPQEDVTEIITKISDDIQKWTDYANAEADKSAKPDIVQTRDTAPSPTRASLKEKPSDIQQEIPVEKHSPPPKIAGEPLLDWCQRITKGYKNVLVKDFTKSFKTGLAFCALIHQYRPDLIGRYESVEFSETNQSYKRNCRRAFDAAKELGVTRVLDESEVVTLPDRHQIQGFLIQLRSFLEDGIEAVNADQIYRTPVQDSSDHRISYMLTLSKDESDAAEGLEKLKSLRKVSKGEDDTYASKTNSGMNTPLLSRKQYNEASDTEFDNMEEVKNLADDVHNTPFPKSSTVDRRDQLRQKARELLDNPLVMTSTPEKDQDRQQRLQAEARRLLSSVGVDNGNALSPIGGPLKRSASIRSNSSMGSNSDLRTLGLIQTQTNFRSFKKVGPSPVLNRKQYDSPILPAFGRGNDTSKDELLNSAFDRMKRFGSMRTQELTESINMLINKEFDRRLNRTLDSTDHTPTRKVMSRAEKDLQNTLDASTELAEISDRMSQIEKLQAELIQQRMAVETGSDEETRLVELQIQLTNEKDDLVRRQDYLNVLADLNETKEKLDKVTKEFDSLGADGIARTEEEKQRVDDLMTELKELMDKKSELTQELHRMEDEEEEHKERGRATLERSKNFNRGTPQQPLSASKRLMSMFTKN</sequence>
<dbReference type="Gene3D" id="1.10.418.10">
    <property type="entry name" value="Calponin-like domain"/>
    <property type="match status" value="1"/>
</dbReference>
<dbReference type="SMR" id="A0A7I8X5Z1"/>
<dbReference type="Proteomes" id="UP000582659">
    <property type="component" value="Unassembled WGS sequence"/>
</dbReference>
<name>A0A7I8X5Z1_BURXY</name>
<dbReference type="Pfam" id="PF12130">
    <property type="entry name" value="bMERB_dom"/>
    <property type="match status" value="1"/>
</dbReference>
<dbReference type="SMART" id="SM00033">
    <property type="entry name" value="CH"/>
    <property type="match status" value="1"/>
</dbReference>
<dbReference type="PANTHER" id="PTHR23167:SF46">
    <property type="entry name" value="EPS15 HOMOLOGY DOMAIN CONTAINING PROTEIN-BINDING PROTEIN 1, ISOFORM F"/>
    <property type="match status" value="1"/>
</dbReference>
<dbReference type="AlphaFoldDB" id="A0A7I8X5Z1"/>
<dbReference type="Pfam" id="PF00307">
    <property type="entry name" value="CH"/>
    <property type="match status" value="1"/>
</dbReference>
<dbReference type="PROSITE" id="PS50021">
    <property type="entry name" value="CH"/>
    <property type="match status" value="1"/>
</dbReference>
<keyword evidence="5" id="KW-1185">Reference proteome</keyword>
<reference evidence="4" key="1">
    <citation type="submission" date="2020-09" db="EMBL/GenBank/DDBJ databases">
        <authorList>
            <person name="Kikuchi T."/>
        </authorList>
    </citation>
    <scope>NUCLEOTIDE SEQUENCE</scope>
    <source>
        <strain evidence="4">Ka4C1</strain>
    </source>
</reference>
<dbReference type="EMBL" id="CAJFCV020000005">
    <property type="protein sequence ID" value="CAG9122706.1"/>
    <property type="molecule type" value="Genomic_DNA"/>
</dbReference>
<accession>A0A7I8X5Z1</accession>
<feature type="region of interest" description="Disordered" evidence="1">
    <location>
        <begin position="243"/>
        <end position="288"/>
    </location>
</feature>
<evidence type="ECO:0000313" key="4">
    <source>
        <dbReference type="EMBL" id="CAD5231492.1"/>
    </source>
</evidence>
<dbReference type="Proteomes" id="UP000659654">
    <property type="component" value="Unassembled WGS sequence"/>
</dbReference>
<organism evidence="4 5">
    <name type="scientific">Bursaphelenchus xylophilus</name>
    <name type="common">Pinewood nematode worm</name>
    <name type="synonym">Aphelenchoides xylophilus</name>
    <dbReference type="NCBI Taxonomy" id="6326"/>
    <lineage>
        <taxon>Eukaryota</taxon>
        <taxon>Metazoa</taxon>
        <taxon>Ecdysozoa</taxon>
        <taxon>Nematoda</taxon>
        <taxon>Chromadorea</taxon>
        <taxon>Rhabditida</taxon>
        <taxon>Tylenchina</taxon>
        <taxon>Tylenchomorpha</taxon>
        <taxon>Aphelenchoidea</taxon>
        <taxon>Aphelenchoididae</taxon>
        <taxon>Bursaphelenchus</taxon>
    </lineage>
</organism>
<evidence type="ECO:0000259" key="2">
    <source>
        <dbReference type="PROSITE" id="PS50021"/>
    </source>
</evidence>
<feature type="region of interest" description="Disordered" evidence="1">
    <location>
        <begin position="802"/>
        <end position="857"/>
    </location>
</feature>
<gene>
    <name evidence="4" type="ORF">BXYJ_LOCUS11588</name>
</gene>
<dbReference type="PANTHER" id="PTHR23167">
    <property type="entry name" value="CALPONIN HOMOLOGY DOMAIN-CONTAINING PROTEIN DDB_G0272472-RELATED"/>
    <property type="match status" value="1"/>
</dbReference>
<dbReference type="EMBL" id="CAJFDI010000005">
    <property type="protein sequence ID" value="CAD5231492.1"/>
    <property type="molecule type" value="Genomic_DNA"/>
</dbReference>
<evidence type="ECO:0000256" key="1">
    <source>
        <dbReference type="SAM" id="MobiDB-lite"/>
    </source>
</evidence>
<dbReference type="InterPro" id="IPR022735">
    <property type="entry name" value="bMERB_dom"/>
</dbReference>
<evidence type="ECO:0000313" key="5">
    <source>
        <dbReference type="Proteomes" id="UP000659654"/>
    </source>
</evidence>
<protein>
    <submittedName>
        <fullName evidence="4">(pine wood nematode) hypothetical protein</fullName>
    </submittedName>
</protein>
<dbReference type="OrthoDB" id="5972258at2759"/>
<feature type="compositionally biased region" description="Polar residues" evidence="1">
    <location>
        <begin position="254"/>
        <end position="263"/>
    </location>
</feature>
<dbReference type="InterPro" id="IPR050540">
    <property type="entry name" value="F-actin_Monoox_Mical"/>
</dbReference>
<dbReference type="SUPFAM" id="SSF47576">
    <property type="entry name" value="Calponin-homology domain, CH-domain"/>
    <property type="match status" value="1"/>
</dbReference>
<dbReference type="Pfam" id="PF10358">
    <property type="entry name" value="NT-C2"/>
    <property type="match status" value="1"/>
</dbReference>
<dbReference type="SMART" id="SM01203">
    <property type="entry name" value="DUF3585"/>
    <property type="match status" value="1"/>
</dbReference>
<dbReference type="InterPro" id="IPR019448">
    <property type="entry name" value="NT-C2"/>
</dbReference>
<dbReference type="InterPro" id="IPR036872">
    <property type="entry name" value="CH_dom_sf"/>
</dbReference>